<protein>
    <submittedName>
        <fullName evidence="1">Uncharacterized protein</fullName>
    </submittedName>
</protein>
<dbReference type="AlphaFoldDB" id="A0A1X2G635"/>
<gene>
    <name evidence="1" type="ORF">DM01DRAFT_1339703</name>
</gene>
<evidence type="ECO:0000313" key="2">
    <source>
        <dbReference type="Proteomes" id="UP000242146"/>
    </source>
</evidence>
<reference evidence="1 2" key="1">
    <citation type="submission" date="2016-07" db="EMBL/GenBank/DDBJ databases">
        <title>Pervasive Adenine N6-methylation of Active Genes in Fungi.</title>
        <authorList>
            <consortium name="DOE Joint Genome Institute"/>
            <person name="Mondo S.J."/>
            <person name="Dannebaum R.O."/>
            <person name="Kuo R.C."/>
            <person name="Labutti K."/>
            <person name="Haridas S."/>
            <person name="Kuo A."/>
            <person name="Salamov A."/>
            <person name="Ahrendt S.R."/>
            <person name="Lipzen A."/>
            <person name="Sullivan W."/>
            <person name="Andreopoulos W.B."/>
            <person name="Clum A."/>
            <person name="Lindquist E."/>
            <person name="Daum C."/>
            <person name="Ramamoorthy G.K."/>
            <person name="Gryganskyi A."/>
            <person name="Culley D."/>
            <person name="Magnuson J.K."/>
            <person name="James T.Y."/>
            <person name="O'Malley M.A."/>
            <person name="Stajich J.E."/>
            <person name="Spatafora J.W."/>
            <person name="Visel A."/>
            <person name="Grigoriev I.V."/>
        </authorList>
    </citation>
    <scope>NUCLEOTIDE SEQUENCE [LARGE SCALE GENOMIC DNA]</scope>
    <source>
        <strain evidence="1 2">NRRL 3301</strain>
    </source>
</reference>
<proteinExistence type="predicted"/>
<keyword evidence="2" id="KW-1185">Reference proteome</keyword>
<name>A0A1X2G635_9FUNG</name>
<evidence type="ECO:0000313" key="1">
    <source>
        <dbReference type="EMBL" id="ORX46063.1"/>
    </source>
</evidence>
<dbReference type="EMBL" id="MCGT01000039">
    <property type="protein sequence ID" value="ORX46063.1"/>
    <property type="molecule type" value="Genomic_DNA"/>
</dbReference>
<dbReference type="Proteomes" id="UP000242146">
    <property type="component" value="Unassembled WGS sequence"/>
</dbReference>
<sequence length="142" mass="14911">MAFAIPVIVGVPIGYLTWSLVSKHVDYQVAKSCYGDCTLGNPTLSISQRLEQYPPRSMTVSTLGSAVSLVILGKAMFPADTRHRLFFAKAAQGTNLRVATVKMGIEVLARCGVVFYGAAAAGATAGRLAVGGGRERTSSSTQ</sequence>
<comment type="caution">
    <text evidence="1">The sequence shown here is derived from an EMBL/GenBank/DDBJ whole genome shotgun (WGS) entry which is preliminary data.</text>
</comment>
<accession>A0A1X2G635</accession>
<organism evidence="1 2">
    <name type="scientific">Hesseltinella vesiculosa</name>
    <dbReference type="NCBI Taxonomy" id="101127"/>
    <lineage>
        <taxon>Eukaryota</taxon>
        <taxon>Fungi</taxon>
        <taxon>Fungi incertae sedis</taxon>
        <taxon>Mucoromycota</taxon>
        <taxon>Mucoromycotina</taxon>
        <taxon>Mucoromycetes</taxon>
        <taxon>Mucorales</taxon>
        <taxon>Cunninghamellaceae</taxon>
        <taxon>Hesseltinella</taxon>
    </lineage>
</organism>
<dbReference type="OrthoDB" id="2281003at2759"/>